<dbReference type="PANTHER" id="PTHR43537:SF45">
    <property type="entry name" value="GNTR FAMILY REGULATORY PROTEIN"/>
    <property type="match status" value="1"/>
</dbReference>
<dbReference type="CDD" id="cd07377">
    <property type="entry name" value="WHTH_GntR"/>
    <property type="match status" value="1"/>
</dbReference>
<protein>
    <submittedName>
        <fullName evidence="5">GntR bacterial regulatory protein HTH signature</fullName>
    </submittedName>
</protein>
<dbReference type="AlphaFoldDB" id="A0A375I4W6"/>
<proteinExistence type="predicted"/>
<evidence type="ECO:0000259" key="4">
    <source>
        <dbReference type="PROSITE" id="PS50949"/>
    </source>
</evidence>
<keyword evidence="1" id="KW-0805">Transcription regulation</keyword>
<dbReference type="PRINTS" id="PR00035">
    <property type="entry name" value="HTHGNTR"/>
</dbReference>
<evidence type="ECO:0000256" key="2">
    <source>
        <dbReference type="ARBA" id="ARBA00023125"/>
    </source>
</evidence>
<dbReference type="SUPFAM" id="SSF46785">
    <property type="entry name" value="Winged helix' DNA-binding domain"/>
    <property type="match status" value="1"/>
</dbReference>
<dbReference type="InterPro" id="IPR008920">
    <property type="entry name" value="TF_FadR/GntR_C"/>
</dbReference>
<keyword evidence="3" id="KW-0804">Transcription</keyword>
<dbReference type="GO" id="GO:0003677">
    <property type="term" value="F:DNA binding"/>
    <property type="evidence" value="ECO:0007669"/>
    <property type="project" value="UniProtKB-KW"/>
</dbReference>
<evidence type="ECO:0000256" key="3">
    <source>
        <dbReference type="ARBA" id="ARBA00023163"/>
    </source>
</evidence>
<dbReference type="InterPro" id="IPR001845">
    <property type="entry name" value="HTH_ArsR_DNA-bd_dom"/>
</dbReference>
<accession>A0A375I4W6</accession>
<dbReference type="InterPro" id="IPR011711">
    <property type="entry name" value="GntR_C"/>
</dbReference>
<keyword evidence="6" id="KW-1185">Reference proteome</keyword>
<dbReference type="SMART" id="SM00345">
    <property type="entry name" value="HTH_GNTR"/>
    <property type="match status" value="1"/>
</dbReference>
<dbReference type="Gene3D" id="1.20.120.530">
    <property type="entry name" value="GntR ligand-binding domain-like"/>
    <property type="match status" value="1"/>
</dbReference>
<dbReference type="Pfam" id="PF07729">
    <property type="entry name" value="FCD"/>
    <property type="match status" value="1"/>
</dbReference>
<keyword evidence="2" id="KW-0238">DNA-binding</keyword>
<dbReference type="InterPro" id="IPR000524">
    <property type="entry name" value="Tscrpt_reg_HTH_GntR"/>
</dbReference>
<reference evidence="6" key="1">
    <citation type="submission" date="2018-02" db="EMBL/GenBank/DDBJ databases">
        <authorList>
            <person name="Hornung B."/>
        </authorList>
    </citation>
    <scope>NUCLEOTIDE SEQUENCE [LARGE SCALE GENOMIC DNA]</scope>
</reference>
<dbReference type="Gene3D" id="1.10.10.10">
    <property type="entry name" value="Winged helix-like DNA-binding domain superfamily/Winged helix DNA-binding domain"/>
    <property type="match status" value="1"/>
</dbReference>
<gene>
    <name evidence="5" type="ORF">PROPJV5_1788</name>
</gene>
<evidence type="ECO:0000256" key="1">
    <source>
        <dbReference type="ARBA" id="ARBA00023015"/>
    </source>
</evidence>
<dbReference type="PROSITE" id="PS50949">
    <property type="entry name" value="HTH_GNTR"/>
    <property type="match status" value="1"/>
</dbReference>
<evidence type="ECO:0000313" key="5">
    <source>
        <dbReference type="EMBL" id="SPF68809.1"/>
    </source>
</evidence>
<dbReference type="SUPFAM" id="SSF48008">
    <property type="entry name" value="GntR ligand-binding domain-like"/>
    <property type="match status" value="1"/>
</dbReference>
<dbReference type="EMBL" id="OMOH01000006">
    <property type="protein sequence ID" value="SPF68809.1"/>
    <property type="molecule type" value="Genomic_DNA"/>
</dbReference>
<feature type="domain" description="HTH gntR-type" evidence="4">
    <location>
        <begin position="9"/>
        <end position="76"/>
    </location>
</feature>
<dbReference type="SMART" id="SM00895">
    <property type="entry name" value="FCD"/>
    <property type="match status" value="1"/>
</dbReference>
<dbReference type="Proteomes" id="UP000265962">
    <property type="component" value="Unassembled WGS sequence"/>
</dbReference>
<dbReference type="PANTHER" id="PTHR43537">
    <property type="entry name" value="TRANSCRIPTIONAL REGULATOR, GNTR FAMILY"/>
    <property type="match status" value="1"/>
</dbReference>
<dbReference type="Pfam" id="PF00392">
    <property type="entry name" value="GntR"/>
    <property type="match status" value="1"/>
</dbReference>
<name>A0A375I4W6_9ACTN</name>
<dbReference type="InterPro" id="IPR036388">
    <property type="entry name" value="WH-like_DNA-bd_sf"/>
</dbReference>
<organism evidence="5 6">
    <name type="scientific">Propionibacterium ruminifibrarum</name>
    <dbReference type="NCBI Taxonomy" id="1962131"/>
    <lineage>
        <taxon>Bacteria</taxon>
        <taxon>Bacillati</taxon>
        <taxon>Actinomycetota</taxon>
        <taxon>Actinomycetes</taxon>
        <taxon>Propionibacteriales</taxon>
        <taxon>Propionibacteriaceae</taxon>
        <taxon>Propionibacterium</taxon>
    </lineage>
</organism>
<dbReference type="InterPro" id="IPR036390">
    <property type="entry name" value="WH_DNA-bd_sf"/>
</dbReference>
<dbReference type="SMART" id="SM00418">
    <property type="entry name" value="HTH_ARSR"/>
    <property type="match status" value="1"/>
</dbReference>
<evidence type="ECO:0000313" key="6">
    <source>
        <dbReference type="Proteomes" id="UP000265962"/>
    </source>
</evidence>
<sequence length="218" mass="24174">MTISAVRRVNLRTQVLDQLREAILAGQLAAGEHLNETELAAQFSVSRGTVREALRALEEAGLAESASRGRLIVRSFTPTEVTELYEVRSFLECGAAVRLARSSDREALADELARALPQEKLGDLSDAVEQDLAFHQRLCELSGNKLLLDKWLELQHQMRVVIFAGAMHQSAVIPIIITRAHHEPLVHVVRSGSELEIITAFADHMKRAGSFWVSQMDS</sequence>
<dbReference type="RefSeq" id="WP_182858653.1">
    <property type="nucleotide sequence ID" value="NZ_OMOH01000006.1"/>
</dbReference>
<dbReference type="GO" id="GO:0003700">
    <property type="term" value="F:DNA-binding transcription factor activity"/>
    <property type="evidence" value="ECO:0007669"/>
    <property type="project" value="InterPro"/>
</dbReference>